<protein>
    <submittedName>
        <fullName evidence="1">Uncharacterized protein</fullName>
    </submittedName>
</protein>
<dbReference type="EnsemblMetazoa" id="Aqu2.1.31903_001">
    <property type="protein sequence ID" value="Aqu2.1.31903_001"/>
    <property type="gene ID" value="Aqu2.1.31903"/>
</dbReference>
<dbReference type="AlphaFoldDB" id="A0A1X7UVV0"/>
<dbReference type="InParanoid" id="A0A1X7UVV0"/>
<reference evidence="1" key="1">
    <citation type="submission" date="2017-05" db="UniProtKB">
        <authorList>
            <consortium name="EnsemblMetazoa"/>
        </authorList>
    </citation>
    <scope>IDENTIFICATION</scope>
</reference>
<accession>A0A1X7UVV0</accession>
<proteinExistence type="predicted"/>
<name>A0A1X7UVV0_AMPQE</name>
<sequence length="36" mass="4092">LLLKLLLAYVEFLEKKLPLLGLCGLLRSPAIERIEL</sequence>
<evidence type="ECO:0000313" key="1">
    <source>
        <dbReference type="EnsemblMetazoa" id="Aqu2.1.31903_001"/>
    </source>
</evidence>
<organism evidence="1">
    <name type="scientific">Amphimedon queenslandica</name>
    <name type="common">Sponge</name>
    <dbReference type="NCBI Taxonomy" id="400682"/>
    <lineage>
        <taxon>Eukaryota</taxon>
        <taxon>Metazoa</taxon>
        <taxon>Porifera</taxon>
        <taxon>Demospongiae</taxon>
        <taxon>Heteroscleromorpha</taxon>
        <taxon>Haplosclerida</taxon>
        <taxon>Niphatidae</taxon>
        <taxon>Amphimedon</taxon>
    </lineage>
</organism>